<dbReference type="STRING" id="522306.CAP2UW1_2645"/>
<dbReference type="KEGG" id="app:CAP2UW1_2645"/>
<proteinExistence type="predicted"/>
<name>C7RSM9_ACCRE</name>
<gene>
    <name evidence="2" type="ordered locus">CAP2UW1_2645</name>
</gene>
<feature type="region of interest" description="Disordered" evidence="1">
    <location>
        <begin position="1"/>
        <end position="52"/>
    </location>
</feature>
<protein>
    <submittedName>
        <fullName evidence="2">Uncharacterized protein</fullName>
    </submittedName>
</protein>
<evidence type="ECO:0000313" key="2">
    <source>
        <dbReference type="EMBL" id="ACV35931.1"/>
    </source>
</evidence>
<dbReference type="AlphaFoldDB" id="C7RSM9"/>
<dbReference type="HOGENOM" id="CLU_873248_0_0_4"/>
<accession>C7RSM9</accession>
<dbReference type="EMBL" id="CP001715">
    <property type="protein sequence ID" value="ACV35931.1"/>
    <property type="molecule type" value="Genomic_DNA"/>
</dbReference>
<reference evidence="2" key="2">
    <citation type="submission" date="2009-09" db="EMBL/GenBank/DDBJ databases">
        <title>Complete sequence of chromosome of Candidatus Accumulibacter phosphatis clade IIA str. UW-1.</title>
        <authorList>
            <consortium name="US DOE Joint Genome Institute"/>
            <person name="Martin H.G."/>
            <person name="Ivanova N."/>
            <person name="Kunin V."/>
            <person name="Warnecke F."/>
            <person name="Barry K."/>
            <person name="He S."/>
            <person name="Salamov A."/>
            <person name="Szeto E."/>
            <person name="Dalin E."/>
            <person name="Pangilinan J.L."/>
            <person name="Lapidus A."/>
            <person name="Lowry S."/>
            <person name="Kyrpides N.C."/>
            <person name="McMahon K.D."/>
            <person name="Hugenholtz P."/>
        </authorList>
    </citation>
    <scope>NUCLEOTIDE SEQUENCE [LARGE SCALE GENOMIC DNA]</scope>
    <source>
        <strain evidence="2">UW-1</strain>
    </source>
</reference>
<organism evidence="2">
    <name type="scientific">Accumulibacter regalis</name>
    <dbReference type="NCBI Taxonomy" id="522306"/>
    <lineage>
        <taxon>Bacteria</taxon>
        <taxon>Pseudomonadati</taxon>
        <taxon>Pseudomonadota</taxon>
        <taxon>Betaproteobacteria</taxon>
        <taxon>Candidatus Accumulibacter</taxon>
    </lineage>
</organism>
<sequence length="318" mass="34222">MASKPESRPRPLFADAGAPPAPPRDVPVPHSAQPTPPAPVRQVRPLDLPPAPPPVVQTRVAAVRLPAPAPPPLPTPVSVKALVLPDPAPAAASTPAYAPASLLFDEGKGSDIERLKRQAIASFTAIATGQLEALDEAIRDLLPVDVANLAAWGNTLLRRVEAMTVELQRLTAAVASWNVGEVIEKCNAAMGAAGLWKIFKRNSPGSLKPAFELILAQAPPTLAALDDLAQRVAPCRDAFVAWLLLLKVVPQVLPLRDIEAEALSRRGHLLTLSAQHFDLLEPQLEQLRRQVITWQSEVEQLVRVTLPVWELANVRPAR</sequence>
<evidence type="ECO:0000256" key="1">
    <source>
        <dbReference type="SAM" id="MobiDB-lite"/>
    </source>
</evidence>
<reference evidence="2" key="1">
    <citation type="submission" date="2009-08" db="EMBL/GenBank/DDBJ databases">
        <authorList>
            <consortium name="US DOE Joint Genome Institute"/>
            <person name="Lucas S."/>
            <person name="Copeland A."/>
            <person name="Lapidus A."/>
            <person name="Glavina del Rio T."/>
            <person name="Dalin E."/>
            <person name="Tice H."/>
            <person name="Bruce D."/>
            <person name="Barry K."/>
            <person name="Pitluck S."/>
            <person name="Lowry S."/>
            <person name="Larimer F."/>
            <person name="Land M."/>
            <person name="Hauser L."/>
            <person name="Kyrpides N."/>
            <person name="Ivanova N."/>
            <person name="McMahon K.D."/>
            <person name="Hugenholtz P."/>
        </authorList>
    </citation>
    <scope>NUCLEOTIDE SEQUENCE</scope>
    <source>
        <strain evidence="2">UW-1</strain>
    </source>
</reference>